<protein>
    <submittedName>
        <fullName evidence="2">GNAT family N-acetyltransferase</fullName>
    </submittedName>
</protein>
<accession>A0A7X8SIP8</accession>
<dbReference type="Proteomes" id="UP000585050">
    <property type="component" value="Unassembled WGS sequence"/>
</dbReference>
<keyword evidence="2" id="KW-0808">Transferase</keyword>
<feature type="domain" description="N-acetyltransferase" evidence="1">
    <location>
        <begin position="7"/>
        <end position="148"/>
    </location>
</feature>
<comment type="caution">
    <text evidence="2">The sequence shown here is derived from an EMBL/GenBank/DDBJ whole genome shotgun (WGS) entry which is preliminary data.</text>
</comment>
<dbReference type="InterPro" id="IPR000182">
    <property type="entry name" value="GNAT_dom"/>
</dbReference>
<keyword evidence="3" id="KW-1185">Reference proteome</keyword>
<dbReference type="CDD" id="cd04301">
    <property type="entry name" value="NAT_SF"/>
    <property type="match status" value="1"/>
</dbReference>
<gene>
    <name evidence="2" type="ORF">HGP29_07065</name>
</gene>
<reference evidence="2 3" key="1">
    <citation type="submission" date="2020-04" db="EMBL/GenBank/DDBJ databases">
        <title>Flammeovirga sp. SR4, a novel species isolated from seawater.</title>
        <authorList>
            <person name="Wang X."/>
        </authorList>
    </citation>
    <scope>NUCLEOTIDE SEQUENCE [LARGE SCALE GENOMIC DNA]</scope>
    <source>
        <strain evidence="2 3">SR4</strain>
    </source>
</reference>
<proteinExistence type="predicted"/>
<dbReference type="Pfam" id="PF13673">
    <property type="entry name" value="Acetyltransf_10"/>
    <property type="match status" value="1"/>
</dbReference>
<dbReference type="AlphaFoldDB" id="A0A7X8SIP8"/>
<dbReference type="GO" id="GO:0016747">
    <property type="term" value="F:acyltransferase activity, transferring groups other than amino-acyl groups"/>
    <property type="evidence" value="ECO:0007669"/>
    <property type="project" value="InterPro"/>
</dbReference>
<name>A0A7X8SIP8_9BACT</name>
<dbReference type="Gene3D" id="3.40.630.30">
    <property type="match status" value="1"/>
</dbReference>
<evidence type="ECO:0000313" key="2">
    <source>
        <dbReference type="EMBL" id="NLR90960.1"/>
    </source>
</evidence>
<dbReference type="PROSITE" id="PS51186">
    <property type="entry name" value="GNAT"/>
    <property type="match status" value="1"/>
</dbReference>
<evidence type="ECO:0000313" key="3">
    <source>
        <dbReference type="Proteomes" id="UP000585050"/>
    </source>
</evidence>
<dbReference type="SUPFAM" id="SSF55729">
    <property type="entry name" value="Acyl-CoA N-acyltransferases (Nat)"/>
    <property type="match status" value="1"/>
</dbReference>
<organism evidence="2 3">
    <name type="scientific">Flammeovirga agarivorans</name>
    <dbReference type="NCBI Taxonomy" id="2726742"/>
    <lineage>
        <taxon>Bacteria</taxon>
        <taxon>Pseudomonadati</taxon>
        <taxon>Bacteroidota</taxon>
        <taxon>Cytophagia</taxon>
        <taxon>Cytophagales</taxon>
        <taxon>Flammeovirgaceae</taxon>
        <taxon>Flammeovirga</taxon>
    </lineage>
</organism>
<dbReference type="InterPro" id="IPR016181">
    <property type="entry name" value="Acyl_CoA_acyltransferase"/>
</dbReference>
<dbReference type="EMBL" id="JABAIL010000002">
    <property type="protein sequence ID" value="NLR90960.1"/>
    <property type="molecule type" value="Genomic_DNA"/>
</dbReference>
<evidence type="ECO:0000259" key="1">
    <source>
        <dbReference type="PROSITE" id="PS51186"/>
    </source>
</evidence>
<sequence length="148" mass="16842">MSDSLSVVIFQGTESEFWPAVMQIRKTVFVDEQQIDISLEFDDIEVEAYHLIVLDNGRPAGVCRFFKTEEGYKMGRFAVLKEFRGQGIGNALIQASLSEIEDIAEDGSKIYLHAQTYVTKFYEEEGFNIEGDEFMEDGIPHVLMVQTI</sequence>
<dbReference type="RefSeq" id="WP_168881667.1">
    <property type="nucleotide sequence ID" value="NZ_JABAIL010000002.1"/>
</dbReference>